<dbReference type="InterPro" id="IPR009003">
    <property type="entry name" value="Peptidase_S1_PA"/>
</dbReference>
<dbReference type="Proteomes" id="UP001233999">
    <property type="component" value="Unassembled WGS sequence"/>
</dbReference>
<dbReference type="InterPro" id="IPR043504">
    <property type="entry name" value="Peptidase_S1_PA_chymotrypsin"/>
</dbReference>
<keyword evidence="3" id="KW-0645">Protease</keyword>
<evidence type="ECO:0000313" key="13">
    <source>
        <dbReference type="Proteomes" id="UP001233999"/>
    </source>
</evidence>
<dbReference type="PROSITE" id="PS00134">
    <property type="entry name" value="TRYPSIN_HIS"/>
    <property type="match status" value="3"/>
</dbReference>
<evidence type="ECO:0000256" key="6">
    <source>
        <dbReference type="ARBA" id="ARBA00022825"/>
    </source>
</evidence>
<gene>
    <name evidence="12" type="ORF">L9F63_011261</name>
</gene>
<dbReference type="InterPro" id="IPR018114">
    <property type="entry name" value="TRYPSIN_HIS"/>
</dbReference>
<dbReference type="GO" id="GO:0016485">
    <property type="term" value="P:protein processing"/>
    <property type="evidence" value="ECO:0007669"/>
    <property type="project" value="UniProtKB-ARBA"/>
</dbReference>
<dbReference type="FunFam" id="2.40.10.10:FF:000077">
    <property type="entry name" value="Predicted protein"/>
    <property type="match status" value="1"/>
</dbReference>
<dbReference type="AlphaFoldDB" id="A0AAD8EP34"/>
<dbReference type="PROSITE" id="PS50240">
    <property type="entry name" value="TRYPSIN_DOM"/>
    <property type="match status" value="4"/>
</dbReference>
<dbReference type="PANTHER" id="PTHR24276:SF91">
    <property type="entry name" value="AT26814P-RELATED"/>
    <property type="match status" value="1"/>
</dbReference>
<keyword evidence="4 10" id="KW-0732">Signal</keyword>
<comment type="subcellular location">
    <subcellularLocation>
        <location evidence="1">Secreted</location>
        <location evidence="1">Extracellular space</location>
    </subcellularLocation>
</comment>
<reference evidence="12" key="2">
    <citation type="submission" date="2023-05" db="EMBL/GenBank/DDBJ databases">
        <authorList>
            <person name="Fouks B."/>
        </authorList>
    </citation>
    <scope>NUCLEOTIDE SEQUENCE</scope>
    <source>
        <strain evidence="12">Stay&amp;Tobe</strain>
        <tissue evidence="12">Testes</tissue>
    </source>
</reference>
<dbReference type="FunFam" id="2.40.10.10:FF:000036">
    <property type="entry name" value="Trypsin beta"/>
    <property type="match status" value="1"/>
</dbReference>
<evidence type="ECO:0000256" key="5">
    <source>
        <dbReference type="ARBA" id="ARBA00022801"/>
    </source>
</evidence>
<dbReference type="Pfam" id="PF00089">
    <property type="entry name" value="Trypsin"/>
    <property type="match status" value="6"/>
</dbReference>
<feature type="chain" id="PRO_5042087797" description="Peptidase S1 domain-containing protein" evidence="10">
    <location>
        <begin position="18"/>
        <end position="999"/>
    </location>
</feature>
<keyword evidence="6" id="KW-0720">Serine protease</keyword>
<keyword evidence="8" id="KW-1015">Disulfide bond</keyword>
<evidence type="ECO:0000313" key="12">
    <source>
        <dbReference type="EMBL" id="KAJ9597895.1"/>
    </source>
</evidence>
<proteinExistence type="inferred from homology"/>
<accession>A0AAD8EP34</accession>
<dbReference type="InterPro" id="IPR001254">
    <property type="entry name" value="Trypsin_dom"/>
</dbReference>
<evidence type="ECO:0000256" key="1">
    <source>
        <dbReference type="ARBA" id="ARBA00004239"/>
    </source>
</evidence>
<dbReference type="PANTHER" id="PTHR24276">
    <property type="entry name" value="POLYSERASE-RELATED"/>
    <property type="match status" value="1"/>
</dbReference>
<feature type="domain" description="Peptidase S1" evidence="11">
    <location>
        <begin position="423"/>
        <end position="657"/>
    </location>
</feature>
<dbReference type="GO" id="GO:0005576">
    <property type="term" value="C:extracellular region"/>
    <property type="evidence" value="ECO:0007669"/>
    <property type="project" value="UniProtKB-SubCell"/>
</dbReference>
<comment type="caution">
    <text evidence="12">The sequence shown here is derived from an EMBL/GenBank/DDBJ whole genome shotgun (WGS) entry which is preliminary data.</text>
</comment>
<keyword evidence="2" id="KW-0964">Secreted</keyword>
<sequence length="999" mass="107190">MFRFMFIASLLLSSSLGIPGGRNVDGRIVGGQNASIENYPYQLALEYLGFYNCGAAIISENYAVTAAHCVTTMHASLVKMRAGTKEPAAGEIAAITGWGSTEYQGSYSPELQVVFVPIVDHEICNQDFMELYGGITKYMICTSTEQGSKDACSGDSGGPLAVGGKLAGIISWGEDCAPSQGHIQGRIVGGENASIENYPYMLSIEMGCSRDCFCGGSIISQNYALTSALCVNGVSLSRLRVRVGSSTVLDGGTVHNISAVHIHPYFVGGYDYEYDIAVIKLTSTSEPTSGEMGTVTGWGDTSYGGSMSVLLQVVHVPVIERELCDYSYQAVELGVTHNMICAGYEEGGKDACWRDGGGPMVIGGELAGIVSWGEDCASPNYPGVYTNVAMLRDFVVNITAVWNIHIDVTFHKFICAIKSNNLIVGGKDAEIEDYPYMLAMEFNGTLHCGGAIISEDYALTAAHCVSRFSGTPVGVEFRAGSSVKESGGTVHSASEIIIHPNFNSSTMDLDIAIIKVSTPFTMGSGVQPISLATTEPETGELATITGWGTTSHYGKESTQLQVTSIPIVHREVCNQDFMLLYGGITKNMICAGMSEGGKDACQSDSGGPMMVGGKLAGIISWGENCALPEYPGVYTNKCRESELLLNIHVPPLEDGIGLYYLAFNTMTKYKSNLLCLDITMPTVFWKLLFMHIKVIVSILISTCSGIVTSLDGRIVGGQNTTIEEYPYQLALEYFGWQKCGAVIISNDWALSAAHCVYRSQISLVKLRAGSSTRQSGGTLHELAEIIIHPDFNNDTNKPNFDVAVLKVSTPFTYGSGVQPIALTKTVPATGEAAIITGWGVTKYGGTNSQQLKVAFVRIIDHEICNQDFMELYDGITEYMICAGLDEGGEDACNSDSGGPMVVDGKLAGLISWGENCALPEYPGVYTNLAIFLKFKTIHLKSVPGRLNFRPALKGRIIGGENADIVNYPYQLSLEHREVHICGAVIISENWAVTAAHCVD</sequence>
<dbReference type="FunFam" id="2.40.10.10:FF:000002">
    <property type="entry name" value="Transmembrane protease serine"/>
    <property type="match status" value="1"/>
</dbReference>
<name>A0AAD8EP34_DIPPU</name>
<dbReference type="FunFam" id="2.40.10.10:FF:000047">
    <property type="entry name" value="Trypsin eta"/>
    <property type="match status" value="1"/>
</dbReference>
<feature type="domain" description="Peptidase S1" evidence="11">
    <location>
        <begin position="187"/>
        <end position="400"/>
    </location>
</feature>
<evidence type="ECO:0000256" key="3">
    <source>
        <dbReference type="ARBA" id="ARBA00022670"/>
    </source>
</evidence>
<comment type="similarity">
    <text evidence="9">Belongs to the peptidase S1 family. CLIP subfamily.</text>
</comment>
<dbReference type="GO" id="GO:0004252">
    <property type="term" value="F:serine-type endopeptidase activity"/>
    <property type="evidence" value="ECO:0007669"/>
    <property type="project" value="InterPro"/>
</dbReference>
<dbReference type="PRINTS" id="PR00722">
    <property type="entry name" value="CHYMOTRYPSIN"/>
</dbReference>
<evidence type="ECO:0000256" key="7">
    <source>
        <dbReference type="ARBA" id="ARBA00023145"/>
    </source>
</evidence>
<keyword evidence="5" id="KW-0378">Hydrolase</keyword>
<evidence type="ECO:0000256" key="8">
    <source>
        <dbReference type="ARBA" id="ARBA00023157"/>
    </source>
</evidence>
<reference evidence="12" key="1">
    <citation type="journal article" date="2023" name="IScience">
        <title>Live-bearing cockroach genome reveals convergent evolutionary mechanisms linked to viviparity in insects and beyond.</title>
        <authorList>
            <person name="Fouks B."/>
            <person name="Harrison M.C."/>
            <person name="Mikhailova A.A."/>
            <person name="Marchal E."/>
            <person name="English S."/>
            <person name="Carruthers M."/>
            <person name="Jennings E.C."/>
            <person name="Chiamaka E.L."/>
            <person name="Frigard R.A."/>
            <person name="Pippel M."/>
            <person name="Attardo G.M."/>
            <person name="Benoit J.B."/>
            <person name="Bornberg-Bauer E."/>
            <person name="Tobe S.S."/>
        </authorList>
    </citation>
    <scope>NUCLEOTIDE SEQUENCE</scope>
    <source>
        <strain evidence="12">Stay&amp;Tobe</strain>
    </source>
</reference>
<evidence type="ECO:0000256" key="10">
    <source>
        <dbReference type="SAM" id="SignalP"/>
    </source>
</evidence>
<dbReference type="InterPro" id="IPR001314">
    <property type="entry name" value="Peptidase_S1A"/>
</dbReference>
<dbReference type="InterPro" id="IPR050430">
    <property type="entry name" value="Peptidase_S1"/>
</dbReference>
<keyword evidence="7" id="KW-0865">Zymogen</keyword>
<dbReference type="EMBL" id="JASPKZ010001579">
    <property type="protein sequence ID" value="KAJ9597895.1"/>
    <property type="molecule type" value="Genomic_DNA"/>
</dbReference>
<evidence type="ECO:0000256" key="2">
    <source>
        <dbReference type="ARBA" id="ARBA00022525"/>
    </source>
</evidence>
<dbReference type="SUPFAM" id="SSF50494">
    <property type="entry name" value="Trypsin-like serine proteases"/>
    <property type="match status" value="5"/>
</dbReference>
<feature type="signal peptide" evidence="10">
    <location>
        <begin position="1"/>
        <end position="17"/>
    </location>
</feature>
<evidence type="ECO:0000259" key="11">
    <source>
        <dbReference type="PROSITE" id="PS50240"/>
    </source>
</evidence>
<keyword evidence="13" id="KW-1185">Reference proteome</keyword>
<dbReference type="SMART" id="SM00020">
    <property type="entry name" value="Tryp_SPc"/>
    <property type="match status" value="4"/>
</dbReference>
<evidence type="ECO:0000256" key="9">
    <source>
        <dbReference type="ARBA" id="ARBA00024195"/>
    </source>
</evidence>
<feature type="non-terminal residue" evidence="12">
    <location>
        <position position="1"/>
    </location>
</feature>
<organism evidence="12 13">
    <name type="scientific">Diploptera punctata</name>
    <name type="common">Pacific beetle cockroach</name>
    <dbReference type="NCBI Taxonomy" id="6984"/>
    <lineage>
        <taxon>Eukaryota</taxon>
        <taxon>Metazoa</taxon>
        <taxon>Ecdysozoa</taxon>
        <taxon>Arthropoda</taxon>
        <taxon>Hexapoda</taxon>
        <taxon>Insecta</taxon>
        <taxon>Pterygota</taxon>
        <taxon>Neoptera</taxon>
        <taxon>Polyneoptera</taxon>
        <taxon>Dictyoptera</taxon>
        <taxon>Blattodea</taxon>
        <taxon>Blaberoidea</taxon>
        <taxon>Blaberidae</taxon>
        <taxon>Diplopterinae</taxon>
        <taxon>Diploptera</taxon>
    </lineage>
</organism>
<feature type="domain" description="Peptidase S1" evidence="11">
    <location>
        <begin position="714"/>
        <end position="940"/>
    </location>
</feature>
<protein>
    <recommendedName>
        <fullName evidence="11">Peptidase S1 domain-containing protein</fullName>
    </recommendedName>
</protein>
<dbReference type="Gene3D" id="2.40.10.10">
    <property type="entry name" value="Trypsin-like serine proteases"/>
    <property type="match status" value="8"/>
</dbReference>
<evidence type="ECO:0000256" key="4">
    <source>
        <dbReference type="ARBA" id="ARBA00022729"/>
    </source>
</evidence>
<dbReference type="CDD" id="cd00190">
    <property type="entry name" value="Tryp_SPc"/>
    <property type="match status" value="4"/>
</dbReference>
<feature type="domain" description="Peptidase S1" evidence="11">
    <location>
        <begin position="28"/>
        <end position="177"/>
    </location>
</feature>